<keyword evidence="1" id="KW-0808">Transferase</keyword>
<keyword evidence="1" id="KW-0695">RNA-directed DNA polymerase</keyword>
<dbReference type="Proteomes" id="UP000233556">
    <property type="component" value="Unassembled WGS sequence"/>
</dbReference>
<dbReference type="EMBL" id="KZ506929">
    <property type="protein sequence ID" value="PKU37919.1"/>
    <property type="molecule type" value="Genomic_DNA"/>
</dbReference>
<protein>
    <submittedName>
        <fullName evidence="1">Rna-directed dna polymerase from mobile element jockey-like</fullName>
    </submittedName>
</protein>
<reference evidence="2" key="2">
    <citation type="submission" date="2017-12" db="EMBL/GenBank/DDBJ databases">
        <title>Genome sequence of the Bar-tailed Godwit (Limosa lapponica baueri).</title>
        <authorList>
            <person name="Lima N.C.B."/>
            <person name="Parody-Merino A.M."/>
            <person name="Battley P.F."/>
            <person name="Fidler A.E."/>
            <person name="Prosdocimi F."/>
        </authorList>
    </citation>
    <scope>NUCLEOTIDE SEQUENCE [LARGE SCALE GENOMIC DNA]</scope>
</reference>
<gene>
    <name evidence="1" type="ORF">llap_11776</name>
</gene>
<accession>A0A2I0TVV9</accession>
<evidence type="ECO:0000313" key="1">
    <source>
        <dbReference type="EMBL" id="PKU37919.1"/>
    </source>
</evidence>
<proteinExistence type="predicted"/>
<keyword evidence="1" id="KW-0548">Nucleotidyltransferase</keyword>
<evidence type="ECO:0000313" key="2">
    <source>
        <dbReference type="Proteomes" id="UP000233556"/>
    </source>
</evidence>
<name>A0A2I0TVV9_LIMLA</name>
<dbReference type="GO" id="GO:0003964">
    <property type="term" value="F:RNA-directed DNA polymerase activity"/>
    <property type="evidence" value="ECO:0007669"/>
    <property type="project" value="UniProtKB-KW"/>
</dbReference>
<keyword evidence="2" id="KW-1185">Reference proteome</keyword>
<sequence length="86" mass="9687">MEQALLEDFDKAYGGQRPILGSVLFNIFINDRVSGIEYTLSKFAGDTKLTGAVDSLEGRDAIQRDLEEWTHANLMKLNKSMCKFLT</sequence>
<dbReference type="AlphaFoldDB" id="A0A2I0TVV9"/>
<organism evidence="1 2">
    <name type="scientific">Limosa lapponica baueri</name>
    <dbReference type="NCBI Taxonomy" id="1758121"/>
    <lineage>
        <taxon>Eukaryota</taxon>
        <taxon>Metazoa</taxon>
        <taxon>Chordata</taxon>
        <taxon>Craniata</taxon>
        <taxon>Vertebrata</taxon>
        <taxon>Euteleostomi</taxon>
        <taxon>Archelosauria</taxon>
        <taxon>Archosauria</taxon>
        <taxon>Dinosauria</taxon>
        <taxon>Saurischia</taxon>
        <taxon>Theropoda</taxon>
        <taxon>Coelurosauria</taxon>
        <taxon>Aves</taxon>
        <taxon>Neognathae</taxon>
        <taxon>Neoaves</taxon>
        <taxon>Charadriiformes</taxon>
        <taxon>Scolopacidae</taxon>
        <taxon>Limosa</taxon>
    </lineage>
</organism>
<dbReference type="OrthoDB" id="3230070at2759"/>
<reference evidence="2" key="1">
    <citation type="submission" date="2017-11" db="EMBL/GenBank/DDBJ databases">
        <authorList>
            <person name="Lima N.C."/>
            <person name="Parody-Merino A.M."/>
            <person name="Battley P.F."/>
            <person name="Fidler A.E."/>
            <person name="Prosdocimi F."/>
        </authorList>
    </citation>
    <scope>NUCLEOTIDE SEQUENCE [LARGE SCALE GENOMIC DNA]</scope>
</reference>